<organism evidence="2 3">
    <name type="scientific">Rozella allomycis (strain CSF55)</name>
    <dbReference type="NCBI Taxonomy" id="988480"/>
    <lineage>
        <taxon>Eukaryota</taxon>
        <taxon>Fungi</taxon>
        <taxon>Fungi incertae sedis</taxon>
        <taxon>Cryptomycota</taxon>
        <taxon>Cryptomycota incertae sedis</taxon>
        <taxon>Rozella</taxon>
    </lineage>
</organism>
<dbReference type="AlphaFoldDB" id="A0A4P9YBM8"/>
<feature type="non-terminal residue" evidence="2">
    <location>
        <position position="133"/>
    </location>
</feature>
<evidence type="ECO:0000256" key="1">
    <source>
        <dbReference type="SAM" id="MobiDB-lite"/>
    </source>
</evidence>
<evidence type="ECO:0000313" key="2">
    <source>
        <dbReference type="EMBL" id="RKP15981.1"/>
    </source>
</evidence>
<proteinExistence type="predicted"/>
<sequence length="133" mass="15763">MGYLTKVGLKTLKPSKKNSKYSPMLPEWQQAFENYKNRIKTEPLNEQMLYDNNNFDYELAEELYDNERTECEEEASSHNKRQIKPLDRLTKNNHKKTLYQSPENPAVAFHLALLKLGRSMYITGNLLYETIWK</sequence>
<accession>A0A4P9YBM8</accession>
<dbReference type="EMBL" id="ML007204">
    <property type="protein sequence ID" value="RKP15981.1"/>
    <property type="molecule type" value="Genomic_DNA"/>
</dbReference>
<protein>
    <submittedName>
        <fullName evidence="2">Uncharacterized protein</fullName>
    </submittedName>
</protein>
<feature type="region of interest" description="Disordered" evidence="1">
    <location>
        <begin position="68"/>
        <end position="91"/>
    </location>
</feature>
<gene>
    <name evidence="2" type="ORF">ROZALSC1DRAFT_25803</name>
</gene>
<evidence type="ECO:0000313" key="3">
    <source>
        <dbReference type="Proteomes" id="UP000281549"/>
    </source>
</evidence>
<reference evidence="3" key="1">
    <citation type="journal article" date="2018" name="Nat. Microbiol.">
        <title>Leveraging single-cell genomics to expand the fungal tree of life.</title>
        <authorList>
            <person name="Ahrendt S.R."/>
            <person name="Quandt C.A."/>
            <person name="Ciobanu D."/>
            <person name="Clum A."/>
            <person name="Salamov A."/>
            <person name="Andreopoulos B."/>
            <person name="Cheng J.F."/>
            <person name="Woyke T."/>
            <person name="Pelin A."/>
            <person name="Henrissat B."/>
            <person name="Reynolds N.K."/>
            <person name="Benny G.L."/>
            <person name="Smith M.E."/>
            <person name="James T.Y."/>
            <person name="Grigoriev I.V."/>
        </authorList>
    </citation>
    <scope>NUCLEOTIDE SEQUENCE [LARGE SCALE GENOMIC DNA]</scope>
    <source>
        <strain evidence="3">CSF55</strain>
    </source>
</reference>
<dbReference type="Proteomes" id="UP000281549">
    <property type="component" value="Unassembled WGS sequence"/>
</dbReference>
<name>A0A4P9YBM8_ROZAC</name>